<keyword evidence="4" id="KW-1185">Reference proteome</keyword>
<dbReference type="GO" id="GO:0016787">
    <property type="term" value="F:hydrolase activity"/>
    <property type="evidence" value="ECO:0007669"/>
    <property type="project" value="UniProtKB-KW"/>
</dbReference>
<dbReference type="SUPFAM" id="SSF53474">
    <property type="entry name" value="alpha/beta-Hydrolases"/>
    <property type="match status" value="1"/>
</dbReference>
<keyword evidence="1" id="KW-0378">Hydrolase</keyword>
<dbReference type="OrthoDB" id="9806180at2"/>
<dbReference type="RefSeq" id="WP_080920828.1">
    <property type="nucleotide sequence ID" value="NZ_MDET01000034.1"/>
</dbReference>
<dbReference type="PANTHER" id="PTHR48081">
    <property type="entry name" value="AB HYDROLASE SUPERFAMILY PROTEIN C4A8.06C"/>
    <property type="match status" value="1"/>
</dbReference>
<protein>
    <recommendedName>
        <fullName evidence="2">Alpha/beta hydrolase fold-3 domain-containing protein</fullName>
    </recommendedName>
</protein>
<dbReference type="InterPro" id="IPR050300">
    <property type="entry name" value="GDXG_lipolytic_enzyme"/>
</dbReference>
<dbReference type="PANTHER" id="PTHR48081:SF8">
    <property type="entry name" value="ALPHA_BETA HYDROLASE FOLD-3 DOMAIN-CONTAINING PROTEIN-RELATED"/>
    <property type="match status" value="1"/>
</dbReference>
<evidence type="ECO:0000313" key="3">
    <source>
        <dbReference type="EMBL" id="OQM74207.1"/>
    </source>
</evidence>
<dbReference type="Gene3D" id="3.40.50.1820">
    <property type="entry name" value="alpha/beta hydrolase"/>
    <property type="match status" value="1"/>
</dbReference>
<evidence type="ECO:0000259" key="2">
    <source>
        <dbReference type="Pfam" id="PF07859"/>
    </source>
</evidence>
<dbReference type="Proteomes" id="UP000191905">
    <property type="component" value="Unassembled WGS sequence"/>
</dbReference>
<reference evidence="3 4" key="1">
    <citation type="journal article" date="2016" name="Int. J. Syst. Evol. Microbiol.">
        <title>Pseudaminobacter manganicus sp. nov., isolated from sludge of a manganese mine.</title>
        <authorList>
            <person name="Li J."/>
            <person name="Huang J."/>
            <person name="Liao S."/>
            <person name="Wang G."/>
        </authorList>
    </citation>
    <scope>NUCLEOTIDE SEQUENCE [LARGE SCALE GENOMIC DNA]</scope>
    <source>
        <strain evidence="3 4">JH-7</strain>
    </source>
</reference>
<comment type="caution">
    <text evidence="3">The sequence shown here is derived from an EMBL/GenBank/DDBJ whole genome shotgun (WGS) entry which is preliminary data.</text>
</comment>
<dbReference type="STRING" id="1873176.BFN67_04970"/>
<dbReference type="EMBL" id="MDET01000034">
    <property type="protein sequence ID" value="OQM74207.1"/>
    <property type="molecule type" value="Genomic_DNA"/>
</dbReference>
<evidence type="ECO:0000313" key="4">
    <source>
        <dbReference type="Proteomes" id="UP000191905"/>
    </source>
</evidence>
<accession>A0A1V8RLY4</accession>
<dbReference type="InterPro" id="IPR013094">
    <property type="entry name" value="AB_hydrolase_3"/>
</dbReference>
<dbReference type="InterPro" id="IPR029058">
    <property type="entry name" value="AB_hydrolase_fold"/>
</dbReference>
<gene>
    <name evidence="3" type="ORF">BFN67_04970</name>
</gene>
<sequence>MNWREEILDCDAAGPVPVRIYKCSGAHPAPPLVLHLHGGRFLGGSLAGGERIAFQLARAGAIVVSADYTVANEKPFPSALRFAFAVLTSLRQRCAKLAGRKSFLLVAGEEAGGNLAAGLALMARDQLPSALQGQILLSPMLDPYMATVSFREETFSDQCRWAEGWNRYLGSSARACHPYAAPAYCQRLAGVAPALVITAQDDPMHDESLDYARRLREAGVAVRQHILTSRTGWPASYADCTDVKRDWEETVCGEFAAFFHEVGALSH</sequence>
<feature type="domain" description="Alpha/beta hydrolase fold-3" evidence="2">
    <location>
        <begin position="33"/>
        <end position="225"/>
    </location>
</feature>
<dbReference type="Pfam" id="PF07859">
    <property type="entry name" value="Abhydrolase_3"/>
    <property type="match status" value="1"/>
</dbReference>
<organism evidence="3 4">
    <name type="scientific">Manganibacter manganicus</name>
    <dbReference type="NCBI Taxonomy" id="1873176"/>
    <lineage>
        <taxon>Bacteria</taxon>
        <taxon>Pseudomonadati</taxon>
        <taxon>Pseudomonadota</taxon>
        <taxon>Alphaproteobacteria</taxon>
        <taxon>Hyphomicrobiales</taxon>
        <taxon>Phyllobacteriaceae</taxon>
        <taxon>Manganibacter</taxon>
    </lineage>
</organism>
<name>A0A1V8RLY4_9HYPH</name>
<proteinExistence type="predicted"/>
<dbReference type="AlphaFoldDB" id="A0A1V8RLY4"/>
<evidence type="ECO:0000256" key="1">
    <source>
        <dbReference type="ARBA" id="ARBA00022801"/>
    </source>
</evidence>